<dbReference type="EMBL" id="MU854034">
    <property type="protein sequence ID" value="KAK3934044.1"/>
    <property type="molecule type" value="Genomic_DNA"/>
</dbReference>
<dbReference type="SUPFAM" id="SSF56176">
    <property type="entry name" value="FAD-binding/transporter-associated domain-like"/>
    <property type="match status" value="1"/>
</dbReference>
<sequence length="100" mass="10556">MQYSANQMGLPFLAVTGAHGWPTTLGRLRCGIQINMRGMNDTKVNKDGNTATVGGRGRDAIRGCAISVCAQIGHTGTSAKTVDFAAKILLRQDALVNVPQ</sequence>
<keyword evidence="2" id="KW-1185">Reference proteome</keyword>
<dbReference type="AlphaFoldDB" id="A0AAN6MVF9"/>
<reference evidence="2" key="1">
    <citation type="journal article" date="2023" name="Mol. Phylogenet. Evol.">
        <title>Genome-scale phylogeny and comparative genomics of the fungal order Sordariales.</title>
        <authorList>
            <person name="Hensen N."/>
            <person name="Bonometti L."/>
            <person name="Westerberg I."/>
            <person name="Brannstrom I.O."/>
            <person name="Guillou S."/>
            <person name="Cros-Aarteil S."/>
            <person name="Calhoun S."/>
            <person name="Haridas S."/>
            <person name="Kuo A."/>
            <person name="Mondo S."/>
            <person name="Pangilinan J."/>
            <person name="Riley R."/>
            <person name="LaButti K."/>
            <person name="Andreopoulos B."/>
            <person name="Lipzen A."/>
            <person name="Chen C."/>
            <person name="Yan M."/>
            <person name="Daum C."/>
            <person name="Ng V."/>
            <person name="Clum A."/>
            <person name="Steindorff A."/>
            <person name="Ohm R.A."/>
            <person name="Martin F."/>
            <person name="Silar P."/>
            <person name="Natvig D.O."/>
            <person name="Lalanne C."/>
            <person name="Gautier V."/>
            <person name="Ament-Velasquez S.L."/>
            <person name="Kruys A."/>
            <person name="Hutchinson M.I."/>
            <person name="Powell A.J."/>
            <person name="Barry K."/>
            <person name="Miller A.N."/>
            <person name="Grigoriev I.V."/>
            <person name="Debuchy R."/>
            <person name="Gladieux P."/>
            <person name="Hiltunen Thoren M."/>
            <person name="Johannesson H."/>
        </authorList>
    </citation>
    <scope>NUCLEOTIDE SEQUENCE [LARGE SCALE GENOMIC DNA]</scope>
    <source>
        <strain evidence="2">CBS 340.73</strain>
    </source>
</reference>
<comment type="caution">
    <text evidence="1">The sequence shown here is derived from an EMBL/GenBank/DDBJ whole genome shotgun (WGS) entry which is preliminary data.</text>
</comment>
<organism evidence="1 2">
    <name type="scientific">Diplogelasinospora grovesii</name>
    <dbReference type="NCBI Taxonomy" id="303347"/>
    <lineage>
        <taxon>Eukaryota</taxon>
        <taxon>Fungi</taxon>
        <taxon>Dikarya</taxon>
        <taxon>Ascomycota</taxon>
        <taxon>Pezizomycotina</taxon>
        <taxon>Sordariomycetes</taxon>
        <taxon>Sordariomycetidae</taxon>
        <taxon>Sordariales</taxon>
        <taxon>Diplogelasinosporaceae</taxon>
        <taxon>Diplogelasinospora</taxon>
    </lineage>
</organism>
<protein>
    <submittedName>
        <fullName evidence="1">Uncharacterized protein</fullName>
    </submittedName>
</protein>
<dbReference type="Proteomes" id="UP001303473">
    <property type="component" value="Unassembled WGS sequence"/>
</dbReference>
<accession>A0AAN6MVF9</accession>
<proteinExistence type="predicted"/>
<evidence type="ECO:0000313" key="2">
    <source>
        <dbReference type="Proteomes" id="UP001303473"/>
    </source>
</evidence>
<dbReference type="GO" id="GO:0050660">
    <property type="term" value="F:flavin adenine dinucleotide binding"/>
    <property type="evidence" value="ECO:0007669"/>
    <property type="project" value="InterPro"/>
</dbReference>
<dbReference type="InterPro" id="IPR036318">
    <property type="entry name" value="FAD-bd_PCMH-like_sf"/>
</dbReference>
<name>A0AAN6MVF9_9PEZI</name>
<gene>
    <name evidence="1" type="ORF">QBC46DRAFT_400740</name>
</gene>
<evidence type="ECO:0000313" key="1">
    <source>
        <dbReference type="EMBL" id="KAK3934044.1"/>
    </source>
</evidence>